<evidence type="ECO:0000313" key="2">
    <source>
        <dbReference type="Proteomes" id="UP000298030"/>
    </source>
</evidence>
<dbReference type="AlphaFoldDB" id="A0A4Y7SLS2"/>
<evidence type="ECO:0000313" key="1">
    <source>
        <dbReference type="EMBL" id="TEB22837.1"/>
    </source>
</evidence>
<comment type="caution">
    <text evidence="1">The sequence shown here is derived from an EMBL/GenBank/DDBJ whole genome shotgun (WGS) entry which is preliminary data.</text>
</comment>
<name>A0A4Y7SLS2_COPMI</name>
<dbReference type="EMBL" id="QPFP01000085">
    <property type="protein sequence ID" value="TEB22837.1"/>
    <property type="molecule type" value="Genomic_DNA"/>
</dbReference>
<accession>A0A4Y7SLS2</accession>
<sequence>MAATAEELCTQGGPYVNCSTKPYLNVIISPSLAKGLNSILHTHDRNPRSGWQSIVRGEITNTSKARETQERMQGTIITLGLQNVKAQRPFEMPSHRGERMSEVTVADSGLSPTMAKSTGTMTKVTRHQRGACVVVEA</sequence>
<keyword evidence="2" id="KW-1185">Reference proteome</keyword>
<reference evidence="1 2" key="1">
    <citation type="journal article" date="2019" name="Nat. Ecol. Evol.">
        <title>Megaphylogeny resolves global patterns of mushroom evolution.</title>
        <authorList>
            <person name="Varga T."/>
            <person name="Krizsan K."/>
            <person name="Foldi C."/>
            <person name="Dima B."/>
            <person name="Sanchez-Garcia M."/>
            <person name="Sanchez-Ramirez S."/>
            <person name="Szollosi G.J."/>
            <person name="Szarkandi J.G."/>
            <person name="Papp V."/>
            <person name="Albert L."/>
            <person name="Andreopoulos W."/>
            <person name="Angelini C."/>
            <person name="Antonin V."/>
            <person name="Barry K.W."/>
            <person name="Bougher N.L."/>
            <person name="Buchanan P."/>
            <person name="Buyck B."/>
            <person name="Bense V."/>
            <person name="Catcheside P."/>
            <person name="Chovatia M."/>
            <person name="Cooper J."/>
            <person name="Damon W."/>
            <person name="Desjardin D."/>
            <person name="Finy P."/>
            <person name="Geml J."/>
            <person name="Haridas S."/>
            <person name="Hughes K."/>
            <person name="Justo A."/>
            <person name="Karasinski D."/>
            <person name="Kautmanova I."/>
            <person name="Kiss B."/>
            <person name="Kocsube S."/>
            <person name="Kotiranta H."/>
            <person name="LaButti K.M."/>
            <person name="Lechner B.E."/>
            <person name="Liimatainen K."/>
            <person name="Lipzen A."/>
            <person name="Lukacs Z."/>
            <person name="Mihaltcheva S."/>
            <person name="Morgado L.N."/>
            <person name="Niskanen T."/>
            <person name="Noordeloos M.E."/>
            <person name="Ohm R.A."/>
            <person name="Ortiz-Santana B."/>
            <person name="Ovrebo C."/>
            <person name="Racz N."/>
            <person name="Riley R."/>
            <person name="Savchenko A."/>
            <person name="Shiryaev A."/>
            <person name="Soop K."/>
            <person name="Spirin V."/>
            <person name="Szebenyi C."/>
            <person name="Tomsovsky M."/>
            <person name="Tulloss R.E."/>
            <person name="Uehling J."/>
            <person name="Grigoriev I.V."/>
            <person name="Vagvolgyi C."/>
            <person name="Papp T."/>
            <person name="Martin F.M."/>
            <person name="Miettinen O."/>
            <person name="Hibbett D.S."/>
            <person name="Nagy L.G."/>
        </authorList>
    </citation>
    <scope>NUCLEOTIDE SEQUENCE [LARGE SCALE GENOMIC DNA]</scope>
    <source>
        <strain evidence="1 2">FP101781</strain>
    </source>
</reference>
<gene>
    <name evidence="1" type="ORF">FA13DRAFT_1715793</name>
</gene>
<organism evidence="1 2">
    <name type="scientific">Coprinellus micaceus</name>
    <name type="common">Glistening ink-cap mushroom</name>
    <name type="synonym">Coprinus micaceus</name>
    <dbReference type="NCBI Taxonomy" id="71717"/>
    <lineage>
        <taxon>Eukaryota</taxon>
        <taxon>Fungi</taxon>
        <taxon>Dikarya</taxon>
        <taxon>Basidiomycota</taxon>
        <taxon>Agaricomycotina</taxon>
        <taxon>Agaricomycetes</taxon>
        <taxon>Agaricomycetidae</taxon>
        <taxon>Agaricales</taxon>
        <taxon>Agaricineae</taxon>
        <taxon>Psathyrellaceae</taxon>
        <taxon>Coprinellus</taxon>
    </lineage>
</organism>
<dbReference type="Proteomes" id="UP000298030">
    <property type="component" value="Unassembled WGS sequence"/>
</dbReference>
<proteinExistence type="predicted"/>
<protein>
    <submittedName>
        <fullName evidence="1">Uncharacterized protein</fullName>
    </submittedName>
</protein>